<evidence type="ECO:0000256" key="1">
    <source>
        <dbReference type="SAM" id="Phobius"/>
    </source>
</evidence>
<keyword evidence="1" id="KW-0812">Transmembrane</keyword>
<reference evidence="3 4" key="1">
    <citation type="submission" date="2016-10" db="EMBL/GenBank/DDBJ databases">
        <authorList>
            <person name="de Groot N.N."/>
        </authorList>
    </citation>
    <scope>NUCLEOTIDE SEQUENCE [LARGE SCALE GENOMIC DNA]</scope>
    <source>
        <strain evidence="3 4">DSM 15283</strain>
    </source>
</reference>
<sequence length="224" mass="23079">MRMSKTLIAILAFGALSVSSTLASAATVFSWSEATYGSSVTSGTLSIDRINPDPGVNQYAYSMRLSNTSNDSSVLTGFLLQVDPELATIFSITSTSSFISKTVNDGGYSTTFDFCFGNSPTGSCQGGDPNGPVQPGQFVDIDIVFMAAAPLTFTAAGARFQRVTDGNGGTEGSLKLTDTCSVNCNGDPNGGGVKPPPVVPLPAGLPLLLSAFGLGGLLKLRRRA</sequence>
<feature type="transmembrane region" description="Helical" evidence="1">
    <location>
        <begin position="198"/>
        <end position="218"/>
    </location>
</feature>
<keyword evidence="1" id="KW-1133">Transmembrane helix</keyword>
<evidence type="ECO:0000256" key="2">
    <source>
        <dbReference type="SAM" id="SignalP"/>
    </source>
</evidence>
<dbReference type="EMBL" id="FOTQ01000001">
    <property type="protein sequence ID" value="SFL56363.1"/>
    <property type="molecule type" value="Genomic_DNA"/>
</dbReference>
<keyword evidence="4" id="KW-1185">Reference proteome</keyword>
<gene>
    <name evidence="3" type="ORF">SAMN04488042_101694</name>
</gene>
<feature type="signal peptide" evidence="2">
    <location>
        <begin position="1"/>
        <end position="25"/>
    </location>
</feature>
<feature type="chain" id="PRO_5011670558" description="VPLPA-CTERM protein sorting domain-containing protein" evidence="2">
    <location>
        <begin position="26"/>
        <end position="224"/>
    </location>
</feature>
<evidence type="ECO:0000313" key="4">
    <source>
        <dbReference type="Proteomes" id="UP000199144"/>
    </source>
</evidence>
<name>A0A1I4IQU3_9RHOB</name>
<protein>
    <recommendedName>
        <fullName evidence="5">VPLPA-CTERM protein sorting domain-containing protein</fullName>
    </recommendedName>
</protein>
<dbReference type="AlphaFoldDB" id="A0A1I4IQU3"/>
<dbReference type="Proteomes" id="UP000199144">
    <property type="component" value="Unassembled WGS sequence"/>
</dbReference>
<evidence type="ECO:0000313" key="3">
    <source>
        <dbReference type="EMBL" id="SFL56363.1"/>
    </source>
</evidence>
<evidence type="ECO:0008006" key="5">
    <source>
        <dbReference type="Google" id="ProtNLM"/>
    </source>
</evidence>
<keyword evidence="2" id="KW-0732">Signal</keyword>
<keyword evidence="1" id="KW-0472">Membrane</keyword>
<proteinExistence type="predicted"/>
<accession>A0A1I4IQU3</accession>
<organism evidence="3 4">
    <name type="scientific">Shimia aestuarii</name>
    <dbReference type="NCBI Taxonomy" id="254406"/>
    <lineage>
        <taxon>Bacteria</taxon>
        <taxon>Pseudomonadati</taxon>
        <taxon>Pseudomonadota</taxon>
        <taxon>Alphaproteobacteria</taxon>
        <taxon>Rhodobacterales</taxon>
        <taxon>Roseobacteraceae</taxon>
    </lineage>
</organism>